<gene>
    <name evidence="4" type="ORF">BCR34DRAFT_621775</name>
</gene>
<accession>A0A1Y2A4Y3</accession>
<proteinExistence type="predicted"/>
<feature type="domain" description="HPP transmembrane region" evidence="3">
    <location>
        <begin position="49"/>
        <end position="211"/>
    </location>
</feature>
<dbReference type="InterPro" id="IPR058581">
    <property type="entry name" value="TM_HPP"/>
</dbReference>
<keyword evidence="2" id="KW-1133">Transmembrane helix</keyword>
<keyword evidence="2" id="KW-0472">Membrane</keyword>
<feature type="region of interest" description="Disordered" evidence="1">
    <location>
        <begin position="224"/>
        <end position="257"/>
    </location>
</feature>
<dbReference type="InterPro" id="IPR007065">
    <property type="entry name" value="HPP"/>
</dbReference>
<evidence type="ECO:0000313" key="5">
    <source>
        <dbReference type="Proteomes" id="UP000193144"/>
    </source>
</evidence>
<dbReference type="EMBL" id="MCFA01000011">
    <property type="protein sequence ID" value="ORY17579.1"/>
    <property type="molecule type" value="Genomic_DNA"/>
</dbReference>
<dbReference type="STRING" id="1231657.A0A1Y2A4Y3"/>
<dbReference type="AlphaFoldDB" id="A0A1Y2A4Y3"/>
<dbReference type="Pfam" id="PF04982">
    <property type="entry name" value="TM_HPP"/>
    <property type="match status" value="1"/>
</dbReference>
<organism evidence="4 5">
    <name type="scientific">Clohesyomyces aquaticus</name>
    <dbReference type="NCBI Taxonomy" id="1231657"/>
    <lineage>
        <taxon>Eukaryota</taxon>
        <taxon>Fungi</taxon>
        <taxon>Dikarya</taxon>
        <taxon>Ascomycota</taxon>
        <taxon>Pezizomycotina</taxon>
        <taxon>Dothideomycetes</taxon>
        <taxon>Pleosporomycetidae</taxon>
        <taxon>Pleosporales</taxon>
        <taxon>Lindgomycetaceae</taxon>
        <taxon>Clohesyomyces</taxon>
    </lineage>
</organism>
<evidence type="ECO:0000313" key="4">
    <source>
        <dbReference type="EMBL" id="ORY17579.1"/>
    </source>
</evidence>
<feature type="transmembrane region" description="Helical" evidence="2">
    <location>
        <begin position="114"/>
        <end position="132"/>
    </location>
</feature>
<evidence type="ECO:0000259" key="3">
    <source>
        <dbReference type="Pfam" id="PF04982"/>
    </source>
</evidence>
<sequence length="326" mass="36266">MKPWIRPREWNFDIDRYINPYLPPSRLHRLPTPLSRFLGYRRKETQDVGNVLQAWWGFVGAFCGLAAVAAVFNNSGDIQARHPPAMIASFVRASAILEYNAIKSPLGQPRNALLGHPFSALVGVAITKLFLFHPDFERIRWLAGAVNCGVASAVMLLTGTMHPPGGASAVLAATEPAITDMGWYFVGLVMLGTMLLVVVGLVTNNIQRRFPVYWWTPGDVGKKQAEGEAVGESEKEGVDRDAKERESEERRFTEDVGKGQVMGKRNGIYISENGISLPVDLSLNREEVEMIERLRERLRQLKYQVFNCALTSQGVRSQGHGPTLFS</sequence>
<feature type="transmembrane region" description="Helical" evidence="2">
    <location>
        <begin position="181"/>
        <end position="202"/>
    </location>
</feature>
<evidence type="ECO:0000256" key="2">
    <source>
        <dbReference type="SAM" id="Phobius"/>
    </source>
</evidence>
<feature type="transmembrane region" description="Helical" evidence="2">
    <location>
        <begin position="139"/>
        <end position="161"/>
    </location>
</feature>
<dbReference type="PANTHER" id="PTHR33741:SF5">
    <property type="entry name" value="TRANSMEMBRANE PROTEIN DDB_G0269096-RELATED"/>
    <property type="match status" value="1"/>
</dbReference>
<name>A0A1Y2A4Y3_9PLEO</name>
<evidence type="ECO:0000256" key="1">
    <source>
        <dbReference type="SAM" id="MobiDB-lite"/>
    </source>
</evidence>
<comment type="caution">
    <text evidence="4">The sequence shown here is derived from an EMBL/GenBank/DDBJ whole genome shotgun (WGS) entry which is preliminary data.</text>
</comment>
<dbReference type="Proteomes" id="UP000193144">
    <property type="component" value="Unassembled WGS sequence"/>
</dbReference>
<keyword evidence="2" id="KW-0812">Transmembrane</keyword>
<dbReference type="OrthoDB" id="2016548at2759"/>
<feature type="transmembrane region" description="Helical" evidence="2">
    <location>
        <begin position="54"/>
        <end position="72"/>
    </location>
</feature>
<protein>
    <submittedName>
        <fullName evidence="4">HPP family-domain-containing protein</fullName>
    </submittedName>
</protein>
<keyword evidence="5" id="KW-1185">Reference proteome</keyword>
<dbReference type="PANTHER" id="PTHR33741">
    <property type="entry name" value="TRANSMEMBRANE PROTEIN DDB_G0269096-RELATED"/>
    <property type="match status" value="1"/>
</dbReference>
<reference evidence="4 5" key="1">
    <citation type="submission" date="2016-07" db="EMBL/GenBank/DDBJ databases">
        <title>Pervasive Adenine N6-methylation of Active Genes in Fungi.</title>
        <authorList>
            <consortium name="DOE Joint Genome Institute"/>
            <person name="Mondo S.J."/>
            <person name="Dannebaum R.O."/>
            <person name="Kuo R.C."/>
            <person name="Labutti K."/>
            <person name="Haridas S."/>
            <person name="Kuo A."/>
            <person name="Salamov A."/>
            <person name="Ahrendt S.R."/>
            <person name="Lipzen A."/>
            <person name="Sullivan W."/>
            <person name="Andreopoulos W.B."/>
            <person name="Clum A."/>
            <person name="Lindquist E."/>
            <person name="Daum C."/>
            <person name="Ramamoorthy G.K."/>
            <person name="Gryganskyi A."/>
            <person name="Culley D."/>
            <person name="Magnuson J.K."/>
            <person name="James T.Y."/>
            <person name="O'Malley M.A."/>
            <person name="Stajich J.E."/>
            <person name="Spatafora J.W."/>
            <person name="Visel A."/>
            <person name="Grigoriev I.V."/>
        </authorList>
    </citation>
    <scope>NUCLEOTIDE SEQUENCE [LARGE SCALE GENOMIC DNA]</scope>
    <source>
        <strain evidence="4 5">CBS 115471</strain>
    </source>
</reference>